<name>A0ABN9V8G5_9DINO</name>
<keyword evidence="4" id="KW-1185">Reference proteome</keyword>
<dbReference type="Gene3D" id="3.30.70.1730">
    <property type="match status" value="1"/>
</dbReference>
<dbReference type="Proteomes" id="UP001189429">
    <property type="component" value="Unassembled WGS sequence"/>
</dbReference>
<protein>
    <submittedName>
        <fullName evidence="3">Uncharacterized protein</fullName>
    </submittedName>
</protein>
<dbReference type="PANTHER" id="PTHR45841:SF1">
    <property type="entry name" value="MRNA TURNOVER PROTEIN 4 HOMOLOG"/>
    <property type="match status" value="1"/>
</dbReference>
<dbReference type="InterPro" id="IPR051742">
    <property type="entry name" value="Ribosome_Assembly_uL10"/>
</dbReference>
<organism evidence="3 4">
    <name type="scientific">Prorocentrum cordatum</name>
    <dbReference type="NCBI Taxonomy" id="2364126"/>
    <lineage>
        <taxon>Eukaryota</taxon>
        <taxon>Sar</taxon>
        <taxon>Alveolata</taxon>
        <taxon>Dinophyceae</taxon>
        <taxon>Prorocentrales</taxon>
        <taxon>Prorocentraceae</taxon>
        <taxon>Prorocentrum</taxon>
    </lineage>
</organism>
<evidence type="ECO:0000256" key="1">
    <source>
        <dbReference type="ARBA" id="ARBA00008889"/>
    </source>
</evidence>
<accession>A0ABN9V8G5</accession>
<comment type="caution">
    <text evidence="3">The sequence shown here is derived from an EMBL/GenBank/DDBJ whole genome shotgun (WGS) entry which is preliminary data.</text>
</comment>
<dbReference type="SUPFAM" id="SSF160369">
    <property type="entry name" value="Ribosomal protein L10-like"/>
    <property type="match status" value="1"/>
</dbReference>
<evidence type="ECO:0000313" key="3">
    <source>
        <dbReference type="EMBL" id="CAK0868202.1"/>
    </source>
</evidence>
<feature type="region of interest" description="Disordered" evidence="2">
    <location>
        <begin position="72"/>
        <end position="91"/>
    </location>
</feature>
<proteinExistence type="inferred from homology"/>
<dbReference type="PANTHER" id="PTHR45841">
    <property type="entry name" value="MRNA TURNOVER PROTEIN 4 MRTO4"/>
    <property type="match status" value="1"/>
</dbReference>
<dbReference type="EMBL" id="CAUYUJ010016726">
    <property type="protein sequence ID" value="CAK0868202.1"/>
    <property type="molecule type" value="Genomic_DNA"/>
</dbReference>
<sequence>MTPEQECQEGIHKIAEMITGKCGLLFTDKLPADVERFFADYRPSDYARCGSVATETVTLKKGVDALAKLPHSIEDGGGAGEEERRLRVRSS</sequence>
<dbReference type="InterPro" id="IPR043141">
    <property type="entry name" value="Ribosomal_uL10-like_sf"/>
</dbReference>
<evidence type="ECO:0000256" key="2">
    <source>
        <dbReference type="SAM" id="MobiDB-lite"/>
    </source>
</evidence>
<comment type="similarity">
    <text evidence="1">Belongs to the universal ribosomal protein uL10 family.</text>
</comment>
<evidence type="ECO:0000313" key="4">
    <source>
        <dbReference type="Proteomes" id="UP001189429"/>
    </source>
</evidence>
<reference evidence="3" key="1">
    <citation type="submission" date="2023-10" db="EMBL/GenBank/DDBJ databases">
        <authorList>
            <person name="Chen Y."/>
            <person name="Shah S."/>
            <person name="Dougan E. K."/>
            <person name="Thang M."/>
            <person name="Chan C."/>
        </authorList>
    </citation>
    <scope>NUCLEOTIDE SEQUENCE [LARGE SCALE GENOMIC DNA]</scope>
</reference>
<gene>
    <name evidence="3" type="ORF">PCOR1329_LOCUS54943</name>
</gene>